<keyword evidence="4" id="KW-0902">Two-component regulatory system</keyword>
<dbReference type="SMART" id="SM00862">
    <property type="entry name" value="Trans_reg_C"/>
    <property type="match status" value="1"/>
</dbReference>
<keyword evidence="13" id="KW-1185">Reference proteome</keyword>
<comment type="subcellular location">
    <subcellularLocation>
        <location evidence="1">Cytoplasm</location>
    </subcellularLocation>
</comment>
<dbReference type="FunFam" id="1.10.10.10:FF:000089">
    <property type="entry name" value="Alkaline phosphatase synthesis response regulator"/>
    <property type="match status" value="1"/>
</dbReference>
<evidence type="ECO:0000256" key="5">
    <source>
        <dbReference type="ARBA" id="ARBA00023015"/>
    </source>
</evidence>
<feature type="domain" description="Response regulatory" evidence="10">
    <location>
        <begin position="4"/>
        <end position="118"/>
    </location>
</feature>
<dbReference type="InterPro" id="IPR001789">
    <property type="entry name" value="Sig_transdc_resp-reg_receiver"/>
</dbReference>
<dbReference type="PROSITE" id="PS50110">
    <property type="entry name" value="RESPONSE_REGULATORY"/>
    <property type="match status" value="1"/>
</dbReference>
<evidence type="ECO:0000256" key="7">
    <source>
        <dbReference type="ARBA" id="ARBA00023163"/>
    </source>
</evidence>
<keyword evidence="3 8" id="KW-0597">Phosphoprotein</keyword>
<dbReference type="FunFam" id="3.40.50.2300:FF:000001">
    <property type="entry name" value="DNA-binding response regulator PhoB"/>
    <property type="match status" value="1"/>
</dbReference>
<evidence type="ECO:0000256" key="1">
    <source>
        <dbReference type="ARBA" id="ARBA00004496"/>
    </source>
</evidence>
<dbReference type="SUPFAM" id="SSF52172">
    <property type="entry name" value="CheY-like"/>
    <property type="match status" value="1"/>
</dbReference>
<dbReference type="PANTHER" id="PTHR48111:SF73">
    <property type="entry name" value="ALKALINE PHOSPHATASE SYNTHESIS TRANSCRIPTIONAL REGULATORY PROTEIN PHOP"/>
    <property type="match status" value="1"/>
</dbReference>
<evidence type="ECO:0000259" key="11">
    <source>
        <dbReference type="PROSITE" id="PS51755"/>
    </source>
</evidence>
<dbReference type="AlphaFoldDB" id="A0A9X2DQX9"/>
<evidence type="ECO:0000256" key="3">
    <source>
        <dbReference type="ARBA" id="ARBA00022553"/>
    </source>
</evidence>
<evidence type="ECO:0000256" key="4">
    <source>
        <dbReference type="ARBA" id="ARBA00023012"/>
    </source>
</evidence>
<reference evidence="12" key="1">
    <citation type="submission" date="2022-05" db="EMBL/GenBank/DDBJ databases">
        <title>Comparative Genomics of Spacecraft Associated Microbes.</title>
        <authorList>
            <person name="Tran M.T."/>
            <person name="Wright A."/>
            <person name="Seuylemezian A."/>
            <person name="Eisen J."/>
            <person name="Coil D."/>
        </authorList>
    </citation>
    <scope>NUCLEOTIDE SEQUENCE</scope>
    <source>
        <strain evidence="12">214.1.1</strain>
    </source>
</reference>
<keyword evidence="7" id="KW-0804">Transcription</keyword>
<dbReference type="GO" id="GO:0000976">
    <property type="term" value="F:transcription cis-regulatory region binding"/>
    <property type="evidence" value="ECO:0007669"/>
    <property type="project" value="TreeGrafter"/>
</dbReference>
<name>A0A9X2DQX9_9BACI</name>
<dbReference type="Proteomes" id="UP001139179">
    <property type="component" value="Unassembled WGS sequence"/>
</dbReference>
<dbReference type="GO" id="GO:0032993">
    <property type="term" value="C:protein-DNA complex"/>
    <property type="evidence" value="ECO:0007669"/>
    <property type="project" value="TreeGrafter"/>
</dbReference>
<evidence type="ECO:0000256" key="9">
    <source>
        <dbReference type="PROSITE-ProRule" id="PRU01091"/>
    </source>
</evidence>
<dbReference type="Pfam" id="PF00072">
    <property type="entry name" value="Response_reg"/>
    <property type="match status" value="1"/>
</dbReference>
<comment type="caution">
    <text evidence="12">The sequence shown here is derived from an EMBL/GenBank/DDBJ whole genome shotgun (WGS) entry which is preliminary data.</text>
</comment>
<evidence type="ECO:0000256" key="2">
    <source>
        <dbReference type="ARBA" id="ARBA00022490"/>
    </source>
</evidence>
<dbReference type="SMART" id="SM00448">
    <property type="entry name" value="REC"/>
    <property type="match status" value="1"/>
</dbReference>
<dbReference type="GO" id="GO:0000156">
    <property type="term" value="F:phosphorelay response regulator activity"/>
    <property type="evidence" value="ECO:0007669"/>
    <property type="project" value="TreeGrafter"/>
</dbReference>
<dbReference type="Gene3D" id="1.10.10.10">
    <property type="entry name" value="Winged helix-like DNA-binding domain superfamily/Winged helix DNA-binding domain"/>
    <property type="match status" value="1"/>
</dbReference>
<gene>
    <name evidence="12" type="ORF">M3202_13255</name>
</gene>
<proteinExistence type="predicted"/>
<dbReference type="InterPro" id="IPR039420">
    <property type="entry name" value="WalR-like"/>
</dbReference>
<keyword evidence="2" id="KW-0963">Cytoplasm</keyword>
<dbReference type="Gene3D" id="3.40.50.2300">
    <property type="match status" value="1"/>
</dbReference>
<dbReference type="InterPro" id="IPR016032">
    <property type="entry name" value="Sig_transdc_resp-reg_C-effctor"/>
</dbReference>
<dbReference type="GO" id="GO:0005829">
    <property type="term" value="C:cytosol"/>
    <property type="evidence" value="ECO:0007669"/>
    <property type="project" value="TreeGrafter"/>
</dbReference>
<dbReference type="Gene3D" id="6.10.250.690">
    <property type="match status" value="1"/>
</dbReference>
<evidence type="ECO:0000256" key="6">
    <source>
        <dbReference type="ARBA" id="ARBA00023125"/>
    </source>
</evidence>
<feature type="modified residue" description="4-aspartylphosphate" evidence="8">
    <location>
        <position position="53"/>
    </location>
</feature>
<feature type="DNA-binding region" description="OmpR/PhoB-type" evidence="9">
    <location>
        <begin position="138"/>
        <end position="237"/>
    </location>
</feature>
<dbReference type="InterPro" id="IPR036388">
    <property type="entry name" value="WH-like_DNA-bd_sf"/>
</dbReference>
<dbReference type="GO" id="GO:0006355">
    <property type="term" value="P:regulation of DNA-templated transcription"/>
    <property type="evidence" value="ECO:0007669"/>
    <property type="project" value="InterPro"/>
</dbReference>
<dbReference type="PANTHER" id="PTHR48111">
    <property type="entry name" value="REGULATOR OF RPOS"/>
    <property type="match status" value="1"/>
</dbReference>
<organism evidence="12 13">
    <name type="scientific">Halalkalibacter oceani</name>
    <dbReference type="NCBI Taxonomy" id="1653776"/>
    <lineage>
        <taxon>Bacteria</taxon>
        <taxon>Bacillati</taxon>
        <taxon>Bacillota</taxon>
        <taxon>Bacilli</taxon>
        <taxon>Bacillales</taxon>
        <taxon>Bacillaceae</taxon>
        <taxon>Halalkalibacter</taxon>
    </lineage>
</organism>
<keyword evidence="5" id="KW-0805">Transcription regulation</keyword>
<sequence length="244" mass="27902">MSQRILVVDDEESIVTLLQFNLEQSGYDVTTAMDGATALKLASSEPFDLIVLDLMLPELDGIEVCKQLRQQKILTPILMLTAKDDEFDKVLGLELGADDYMTKPFSPREVVARVRAILRRVEQQSSLSQKEETAKEAVTVLTCGEVEIYPDNYEVHYQNQVLELTPKEFELLLYLANHKGRVLTRDQLLNAVWDYEFVGDTRIVDVHISHLREKIEPNTKKPIYIKTIRGLGYKLEEPQLHAKT</sequence>
<evidence type="ECO:0000256" key="8">
    <source>
        <dbReference type="PROSITE-ProRule" id="PRU00169"/>
    </source>
</evidence>
<dbReference type="SUPFAM" id="SSF46894">
    <property type="entry name" value="C-terminal effector domain of the bipartite response regulators"/>
    <property type="match status" value="1"/>
</dbReference>
<dbReference type="InterPro" id="IPR011006">
    <property type="entry name" value="CheY-like_superfamily"/>
</dbReference>
<dbReference type="CDD" id="cd00383">
    <property type="entry name" value="trans_reg_C"/>
    <property type="match status" value="1"/>
</dbReference>
<dbReference type="InterPro" id="IPR001867">
    <property type="entry name" value="OmpR/PhoB-type_DNA-bd"/>
</dbReference>
<dbReference type="Pfam" id="PF00486">
    <property type="entry name" value="Trans_reg_C"/>
    <property type="match status" value="1"/>
</dbReference>
<evidence type="ECO:0000259" key="10">
    <source>
        <dbReference type="PROSITE" id="PS50110"/>
    </source>
</evidence>
<evidence type="ECO:0000313" key="12">
    <source>
        <dbReference type="EMBL" id="MCM3715051.1"/>
    </source>
</evidence>
<keyword evidence="6 9" id="KW-0238">DNA-binding</keyword>
<dbReference type="CDD" id="cd19937">
    <property type="entry name" value="REC_OmpR_BsPhoP-like"/>
    <property type="match status" value="1"/>
</dbReference>
<protein>
    <submittedName>
        <fullName evidence="12">Response regulator transcription factor</fullName>
    </submittedName>
</protein>
<feature type="domain" description="OmpR/PhoB-type" evidence="11">
    <location>
        <begin position="138"/>
        <end position="237"/>
    </location>
</feature>
<dbReference type="EMBL" id="JAMBOL010000011">
    <property type="protein sequence ID" value="MCM3715051.1"/>
    <property type="molecule type" value="Genomic_DNA"/>
</dbReference>
<evidence type="ECO:0000313" key="13">
    <source>
        <dbReference type="Proteomes" id="UP001139179"/>
    </source>
</evidence>
<dbReference type="RefSeq" id="WP_251223815.1">
    <property type="nucleotide sequence ID" value="NZ_JAMBOL010000011.1"/>
</dbReference>
<dbReference type="PROSITE" id="PS51755">
    <property type="entry name" value="OMPR_PHOB"/>
    <property type="match status" value="1"/>
</dbReference>
<accession>A0A9X2DQX9</accession>